<dbReference type="AlphaFoldDB" id="A0A381P9W6"/>
<feature type="transmembrane region" description="Helical" evidence="8">
    <location>
        <begin position="92"/>
        <end position="117"/>
    </location>
</feature>
<feature type="transmembrane region" description="Helical" evidence="8">
    <location>
        <begin position="322"/>
        <end position="344"/>
    </location>
</feature>
<dbReference type="GO" id="GO:0005886">
    <property type="term" value="C:plasma membrane"/>
    <property type="evidence" value="ECO:0007669"/>
    <property type="project" value="UniProtKB-SubCell"/>
</dbReference>
<dbReference type="InterPro" id="IPR004268">
    <property type="entry name" value="MurJ"/>
</dbReference>
<dbReference type="GO" id="GO:0008360">
    <property type="term" value="P:regulation of cell shape"/>
    <property type="evidence" value="ECO:0007669"/>
    <property type="project" value="UniProtKB-KW"/>
</dbReference>
<protein>
    <recommendedName>
        <fullName evidence="10">Polysaccharide biosynthesis protein C-terminal domain-containing protein</fullName>
    </recommendedName>
</protein>
<accession>A0A381P9W6</accession>
<dbReference type="EMBL" id="UINC01000903">
    <property type="protein sequence ID" value="SUZ63009.1"/>
    <property type="molecule type" value="Genomic_DNA"/>
</dbReference>
<dbReference type="Pfam" id="PF03023">
    <property type="entry name" value="MurJ"/>
    <property type="match status" value="1"/>
</dbReference>
<dbReference type="PANTHER" id="PTHR47019">
    <property type="entry name" value="LIPID II FLIPPASE MURJ"/>
    <property type="match status" value="1"/>
</dbReference>
<dbReference type="HAMAP" id="MF_02078">
    <property type="entry name" value="MurJ_MviN"/>
    <property type="match status" value="1"/>
</dbReference>
<evidence type="ECO:0000256" key="8">
    <source>
        <dbReference type="SAM" id="Phobius"/>
    </source>
</evidence>
<evidence type="ECO:0000256" key="5">
    <source>
        <dbReference type="ARBA" id="ARBA00022984"/>
    </source>
</evidence>
<feature type="transmembrane region" description="Helical" evidence="8">
    <location>
        <begin position="258"/>
        <end position="276"/>
    </location>
</feature>
<gene>
    <name evidence="9" type="ORF">METZ01_LOCUS15863</name>
</gene>
<evidence type="ECO:0000256" key="7">
    <source>
        <dbReference type="ARBA" id="ARBA00023136"/>
    </source>
</evidence>
<evidence type="ECO:0000256" key="2">
    <source>
        <dbReference type="ARBA" id="ARBA00022475"/>
    </source>
</evidence>
<evidence type="ECO:0000256" key="3">
    <source>
        <dbReference type="ARBA" id="ARBA00022692"/>
    </source>
</evidence>
<sequence length="528" mass="53850">MKDAPALDGDTPAQGARSVASGILWSRLAGLLRESLLRSVLALGPAADAFSAALRIPNVLQNLLGEGSLSASFIPVYSRLLGEGRDEEAGKVAGAVAGLMAVLSGGLALFGIIFARPLTSLLAPGFDGARHELTVDLIRVTTAGVGFLVLSAWCLGVLNSHRRFFLPYVAPVLWNAVQIVVLAAALVGDWDPTGAARALAWGLVVGGFLQFAVQAVAVRRLAPDLRPSLAYSDPGVVEVRRRFVPAVMGRGVVQVSGYVDLILASLLATGAVAALMSAQALYLLPLSLFAMSVAAAELPEMSRAVDPSVLASRATDALRRTAFFTLFSGVAYVAVGELVVEALFGWGAFDADDARVVWLVLAAYSLGLPATSVSRVLQGTCHSVGDTAGPARVAGIRVAVAAVVGLVLMFQFDEVHVLDGSFGTGGITDGLAPHLGAVGLALGSAVAAWVELGLLTGRARSAAPGLHSPAGVLGSLAVPAALAFVVGAAAKIVVGGLPAVFGAPLALGVSGLVYVAASFRLDVPEAHL</sequence>
<dbReference type="PRINTS" id="PR01806">
    <property type="entry name" value="VIRFACTRMVIN"/>
</dbReference>
<feature type="transmembrane region" description="Helical" evidence="8">
    <location>
        <begin position="137"/>
        <end position="158"/>
    </location>
</feature>
<name>A0A381P9W6_9ZZZZ</name>
<feature type="non-terminal residue" evidence="9">
    <location>
        <position position="1"/>
    </location>
</feature>
<keyword evidence="7 8" id="KW-0472">Membrane</keyword>
<feature type="transmembrane region" description="Helical" evidence="8">
    <location>
        <begin position="431"/>
        <end position="450"/>
    </location>
</feature>
<keyword evidence="3 8" id="KW-0812">Transmembrane</keyword>
<dbReference type="PIRSF" id="PIRSF002869">
    <property type="entry name" value="MviN"/>
    <property type="match status" value="1"/>
</dbReference>
<keyword evidence="2" id="KW-1003">Cell membrane</keyword>
<proteinExistence type="inferred from homology"/>
<dbReference type="InterPro" id="IPR051050">
    <property type="entry name" value="Lipid_II_flippase_MurJ/MviN"/>
</dbReference>
<evidence type="ECO:0000256" key="6">
    <source>
        <dbReference type="ARBA" id="ARBA00022989"/>
    </source>
</evidence>
<reference evidence="9" key="1">
    <citation type="submission" date="2018-05" db="EMBL/GenBank/DDBJ databases">
        <authorList>
            <person name="Lanie J.A."/>
            <person name="Ng W.-L."/>
            <person name="Kazmierczak K.M."/>
            <person name="Andrzejewski T.M."/>
            <person name="Davidsen T.M."/>
            <person name="Wayne K.J."/>
            <person name="Tettelin H."/>
            <person name="Glass J.I."/>
            <person name="Rusch D."/>
            <person name="Podicherti R."/>
            <person name="Tsui H.-C.T."/>
            <person name="Winkler M.E."/>
        </authorList>
    </citation>
    <scope>NUCLEOTIDE SEQUENCE</scope>
</reference>
<evidence type="ECO:0008006" key="10">
    <source>
        <dbReference type="Google" id="ProtNLM"/>
    </source>
</evidence>
<feature type="non-terminal residue" evidence="9">
    <location>
        <position position="528"/>
    </location>
</feature>
<feature type="transmembrane region" description="Helical" evidence="8">
    <location>
        <begin position="165"/>
        <end position="186"/>
    </location>
</feature>
<evidence type="ECO:0000313" key="9">
    <source>
        <dbReference type="EMBL" id="SUZ63009.1"/>
    </source>
</evidence>
<evidence type="ECO:0000256" key="1">
    <source>
        <dbReference type="ARBA" id="ARBA00004651"/>
    </source>
</evidence>
<dbReference type="CDD" id="cd13123">
    <property type="entry name" value="MATE_MurJ_like"/>
    <property type="match status" value="1"/>
</dbReference>
<keyword evidence="4" id="KW-0133">Cell shape</keyword>
<dbReference type="NCBIfam" id="TIGR01695">
    <property type="entry name" value="murJ_mviN"/>
    <property type="match status" value="1"/>
</dbReference>
<feature type="transmembrane region" description="Helical" evidence="8">
    <location>
        <begin position="499"/>
        <end position="519"/>
    </location>
</feature>
<dbReference type="GO" id="GO:0009252">
    <property type="term" value="P:peptidoglycan biosynthetic process"/>
    <property type="evidence" value="ECO:0007669"/>
    <property type="project" value="UniProtKB-KW"/>
</dbReference>
<dbReference type="PANTHER" id="PTHR47019:SF1">
    <property type="entry name" value="LIPID II FLIPPASE MURJ"/>
    <property type="match status" value="1"/>
</dbReference>
<dbReference type="GO" id="GO:0015648">
    <property type="term" value="F:lipid-linked peptidoglycan transporter activity"/>
    <property type="evidence" value="ECO:0007669"/>
    <property type="project" value="TreeGrafter"/>
</dbReference>
<keyword evidence="6 8" id="KW-1133">Transmembrane helix</keyword>
<feature type="transmembrane region" description="Helical" evidence="8">
    <location>
        <begin position="198"/>
        <end position="218"/>
    </location>
</feature>
<dbReference type="GO" id="GO:0034204">
    <property type="term" value="P:lipid translocation"/>
    <property type="evidence" value="ECO:0007669"/>
    <property type="project" value="TreeGrafter"/>
</dbReference>
<evidence type="ECO:0000256" key="4">
    <source>
        <dbReference type="ARBA" id="ARBA00022960"/>
    </source>
</evidence>
<comment type="subcellular location">
    <subcellularLocation>
        <location evidence="1">Cell membrane</location>
        <topology evidence="1">Multi-pass membrane protein</topology>
    </subcellularLocation>
</comment>
<feature type="transmembrane region" description="Helical" evidence="8">
    <location>
        <begin position="471"/>
        <end position="493"/>
    </location>
</feature>
<feature type="transmembrane region" description="Helical" evidence="8">
    <location>
        <begin position="356"/>
        <end position="377"/>
    </location>
</feature>
<organism evidence="9">
    <name type="scientific">marine metagenome</name>
    <dbReference type="NCBI Taxonomy" id="408172"/>
    <lineage>
        <taxon>unclassified sequences</taxon>
        <taxon>metagenomes</taxon>
        <taxon>ecological metagenomes</taxon>
    </lineage>
</organism>
<feature type="transmembrane region" description="Helical" evidence="8">
    <location>
        <begin position="389"/>
        <end position="411"/>
    </location>
</feature>
<keyword evidence="5" id="KW-0573">Peptidoglycan synthesis</keyword>